<dbReference type="PROSITE" id="PS51375">
    <property type="entry name" value="PPR"/>
    <property type="match status" value="6"/>
</dbReference>
<keyword evidence="4" id="KW-1185">Reference proteome</keyword>
<dbReference type="Pfam" id="PF13041">
    <property type="entry name" value="PPR_2"/>
    <property type="match status" value="1"/>
</dbReference>
<dbReference type="AlphaFoldDB" id="A0A6I9R090"/>
<dbReference type="FunCoup" id="A0A6I9R090">
    <property type="interactions" value="450"/>
</dbReference>
<dbReference type="InterPro" id="IPR011990">
    <property type="entry name" value="TPR-like_helical_dom_sf"/>
</dbReference>
<evidence type="ECO:0000256" key="2">
    <source>
        <dbReference type="ARBA" id="ARBA00022737"/>
    </source>
</evidence>
<evidence type="ECO:0000256" key="1">
    <source>
        <dbReference type="ARBA" id="ARBA00007626"/>
    </source>
</evidence>
<gene>
    <name evidence="5" type="primary">LOC105040882</name>
</gene>
<dbReference type="NCBIfam" id="TIGR00756">
    <property type="entry name" value="PPR"/>
    <property type="match status" value="5"/>
</dbReference>
<organism evidence="4 5">
    <name type="scientific">Elaeis guineensis var. tenera</name>
    <name type="common">Oil palm</name>
    <dbReference type="NCBI Taxonomy" id="51953"/>
    <lineage>
        <taxon>Eukaryota</taxon>
        <taxon>Viridiplantae</taxon>
        <taxon>Streptophyta</taxon>
        <taxon>Embryophyta</taxon>
        <taxon>Tracheophyta</taxon>
        <taxon>Spermatophyta</taxon>
        <taxon>Magnoliopsida</taxon>
        <taxon>Liliopsida</taxon>
        <taxon>Arecaceae</taxon>
        <taxon>Arecoideae</taxon>
        <taxon>Cocoseae</taxon>
        <taxon>Elaeidinae</taxon>
        <taxon>Elaeis</taxon>
    </lineage>
</organism>
<dbReference type="Gene3D" id="1.25.40.10">
    <property type="entry name" value="Tetratricopeptide repeat domain"/>
    <property type="match status" value="4"/>
</dbReference>
<feature type="repeat" description="PPR" evidence="3">
    <location>
        <begin position="400"/>
        <end position="434"/>
    </location>
</feature>
<dbReference type="InParanoid" id="A0A6I9R090"/>
<accession>A0A6I9R090</accession>
<dbReference type="Pfam" id="PF12854">
    <property type="entry name" value="PPR_1"/>
    <property type="match status" value="2"/>
</dbReference>
<dbReference type="KEGG" id="egu:105040882"/>
<dbReference type="InterPro" id="IPR002885">
    <property type="entry name" value="PPR_rpt"/>
</dbReference>
<dbReference type="PANTHER" id="PTHR47447">
    <property type="entry name" value="OS03G0856100 PROTEIN"/>
    <property type="match status" value="1"/>
</dbReference>
<evidence type="ECO:0000256" key="3">
    <source>
        <dbReference type="PROSITE-ProRule" id="PRU00708"/>
    </source>
</evidence>
<feature type="repeat" description="PPR" evidence="3">
    <location>
        <begin position="365"/>
        <end position="399"/>
    </location>
</feature>
<comment type="similarity">
    <text evidence="1">Belongs to the PPR family. P subfamily.</text>
</comment>
<dbReference type="PANTHER" id="PTHR47447:SF23">
    <property type="entry name" value="PENTACOTRIPEPTIDE-REPEAT REGION OF PRORP DOMAIN-CONTAINING PROTEIN"/>
    <property type="match status" value="1"/>
</dbReference>
<evidence type="ECO:0000313" key="4">
    <source>
        <dbReference type="Proteomes" id="UP000504607"/>
    </source>
</evidence>
<name>A0A6I9R090_ELAGV</name>
<protein>
    <submittedName>
        <fullName evidence="5">Pentatricopeptide repeat-containing protein At3g15200</fullName>
    </submittedName>
</protein>
<feature type="repeat" description="PPR" evidence="3">
    <location>
        <begin position="502"/>
        <end position="536"/>
    </location>
</feature>
<reference evidence="5" key="1">
    <citation type="submission" date="2025-08" db="UniProtKB">
        <authorList>
            <consortium name="RefSeq"/>
        </authorList>
    </citation>
    <scope>IDENTIFICATION</scope>
</reference>
<feature type="repeat" description="PPR" evidence="3">
    <location>
        <begin position="467"/>
        <end position="501"/>
    </location>
</feature>
<dbReference type="GeneID" id="105040882"/>
<dbReference type="Proteomes" id="UP000504607">
    <property type="component" value="Chromosome 3"/>
</dbReference>
<sequence length="565" mass="65145">MLFSRVSKSRPLFSPSSFENKLLIDNCYLLKWTSSLFPSSTSYKQDELGRKIFRSEGVSGRIQNILSNGYVPCKHFYARSSSGIYTSSRLCHIDSFSQIERNSLLNADCQMHADRTASDNDSIIKYAAMIQEILKSHESTSELESALNQFVPILSEDLVVQVLQRHRSDWKLALSFFNWASTQQGYAYGSRVLNEMLDILGRMKRIKLMRQMFDEIAKERGMCIINEKTFSILLNRYAGAHKVQEAIDMFYKRKDYGFELDMVAFQTLLMSLCRYKHVEEAEALFLKKQGEFPPVIRSRNIILNGWCVLGSLRDAKRFWNDIILSKCQPDVVTFGIFINSLTKAGKLGSAVNLFTSMRKKGCQPDVTICNCIIDALCFKKRIPEALEIFGEMDEPGCRPDVATYNSLIKHLCKIRRMVKVYELLDEMEQKGCLPNTRTYSYIFKTTKKPEEVIDLLYRMVRTGCKIDGDTYNLLLNLFVQWKYQRGIQSVWAEMERSGLGPDQRSYTIMIHGLQKQGKLDEAFQYYSKMRLKGMIPERRTRILIKAISLKRGQESNTSHDSSSTI</sequence>
<feature type="repeat" description="PPR" evidence="3">
    <location>
        <begin position="330"/>
        <end position="364"/>
    </location>
</feature>
<dbReference type="RefSeq" id="XP_010915923.1">
    <property type="nucleotide sequence ID" value="XM_010917621.3"/>
</dbReference>
<keyword evidence="2" id="KW-0677">Repeat</keyword>
<dbReference type="Pfam" id="PF01535">
    <property type="entry name" value="PPR"/>
    <property type="match status" value="1"/>
</dbReference>
<dbReference type="OrthoDB" id="185373at2759"/>
<evidence type="ECO:0000313" key="5">
    <source>
        <dbReference type="RefSeq" id="XP_010915923.1"/>
    </source>
</evidence>
<feature type="repeat" description="PPR" evidence="3">
    <location>
        <begin position="226"/>
        <end position="260"/>
    </location>
</feature>
<proteinExistence type="inferred from homology"/>